<evidence type="ECO:0000313" key="2">
    <source>
        <dbReference type="Proteomes" id="UP000054308"/>
    </source>
</evidence>
<dbReference type="InterPro" id="IPR010736">
    <property type="entry name" value="SHIPPO-rpt"/>
</dbReference>
<dbReference type="STRING" id="9244.A0A091HN85"/>
<dbReference type="AlphaFoldDB" id="A0A091HN85"/>
<sequence>MDGPWVGTWRPHRPLGPVVAQFTTPGPKYSIPGTTGYLCHNPCKTKAPAYTFQGAKHPNAESCSPGPRYYIHPSITRNGKYLAPAVPMAGAPKAKIEVTPGPSDYFTERANKLLYRRAPAQSMSFRHEVKPALVPGPGAYTLPRVVGPNTVYTPASPCYSMGGKSKHNSYADDLAKTPGPAAYPKVELDIYNRRAPTYTM</sequence>
<accession>A0A091HN85</accession>
<evidence type="ECO:0000313" key="1">
    <source>
        <dbReference type="EMBL" id="KFO97733.1"/>
    </source>
</evidence>
<organism evidence="1 2">
    <name type="scientific">Calypte anna</name>
    <name type="common">Anna's hummingbird</name>
    <name type="synonym">Archilochus anna</name>
    <dbReference type="NCBI Taxonomy" id="9244"/>
    <lineage>
        <taxon>Eukaryota</taxon>
        <taxon>Metazoa</taxon>
        <taxon>Chordata</taxon>
        <taxon>Craniata</taxon>
        <taxon>Vertebrata</taxon>
        <taxon>Euteleostomi</taxon>
        <taxon>Archelosauria</taxon>
        <taxon>Archosauria</taxon>
        <taxon>Dinosauria</taxon>
        <taxon>Saurischia</taxon>
        <taxon>Theropoda</taxon>
        <taxon>Coelurosauria</taxon>
        <taxon>Aves</taxon>
        <taxon>Neognathae</taxon>
        <taxon>Neoaves</taxon>
        <taxon>Strisores</taxon>
        <taxon>Apodiformes</taxon>
        <taxon>Trochilidae</taxon>
        <taxon>Calypte</taxon>
    </lineage>
</organism>
<dbReference type="Pfam" id="PF07004">
    <property type="entry name" value="SHIPPO-rpt"/>
    <property type="match status" value="3"/>
</dbReference>
<dbReference type="PANTHER" id="PTHR21580:SF28">
    <property type="entry name" value="BOREALIN N-TERMINAL DOMAIN-CONTAINING PROTEIN-RELATED"/>
    <property type="match status" value="1"/>
</dbReference>
<dbReference type="GO" id="GO:0005856">
    <property type="term" value="C:cytoskeleton"/>
    <property type="evidence" value="ECO:0007669"/>
    <property type="project" value="TreeGrafter"/>
</dbReference>
<dbReference type="Proteomes" id="UP000054308">
    <property type="component" value="Unassembled WGS sequence"/>
</dbReference>
<name>A0A091HN85_CALAN</name>
<dbReference type="EMBL" id="KL217671">
    <property type="protein sequence ID" value="KFO97733.1"/>
    <property type="molecule type" value="Genomic_DNA"/>
</dbReference>
<feature type="non-terminal residue" evidence="1">
    <location>
        <position position="200"/>
    </location>
</feature>
<keyword evidence="2" id="KW-1185">Reference proteome</keyword>
<dbReference type="InterPro" id="IPR051291">
    <property type="entry name" value="CIMAP"/>
</dbReference>
<reference evidence="1 2" key="1">
    <citation type="submission" date="2014-04" db="EMBL/GenBank/DDBJ databases">
        <title>Genome evolution of avian class.</title>
        <authorList>
            <person name="Zhang G."/>
            <person name="Li C."/>
        </authorList>
    </citation>
    <scope>NUCLEOTIDE SEQUENCE [LARGE SCALE GENOMIC DNA]</scope>
    <source>
        <strain evidence="1">BGI_N300</strain>
    </source>
</reference>
<proteinExistence type="predicted"/>
<protein>
    <submittedName>
        <fullName evidence="1">Outer dense fiber protein 3</fullName>
    </submittedName>
</protein>
<gene>
    <name evidence="1" type="ORF">N300_10637</name>
</gene>
<dbReference type="PANTHER" id="PTHR21580">
    <property type="entry name" value="SHIPPO-1-RELATED"/>
    <property type="match status" value="1"/>
</dbReference>